<feature type="domain" description="Plasmid pRiA4b Orf3-like" evidence="1">
    <location>
        <begin position="6"/>
        <end position="139"/>
    </location>
</feature>
<keyword evidence="3" id="KW-1185">Reference proteome</keyword>
<dbReference type="PANTHER" id="PTHR41878:SF1">
    <property type="entry name" value="TNPR PROTEIN"/>
    <property type="match status" value="1"/>
</dbReference>
<dbReference type="SUPFAM" id="SSF159941">
    <property type="entry name" value="MM3350-like"/>
    <property type="match status" value="1"/>
</dbReference>
<dbReference type="RefSeq" id="WP_154538331.1">
    <property type="nucleotide sequence ID" value="NZ_VUNE01000004.1"/>
</dbReference>
<evidence type="ECO:0000259" key="1">
    <source>
        <dbReference type="Pfam" id="PF07929"/>
    </source>
</evidence>
<evidence type="ECO:0000313" key="2">
    <source>
        <dbReference type="EMBL" id="MST62869.1"/>
    </source>
</evidence>
<reference evidence="2 3" key="1">
    <citation type="submission" date="2019-08" db="EMBL/GenBank/DDBJ databases">
        <title>In-depth cultivation of the pig gut microbiome towards novel bacterial diversity and tailored functional studies.</title>
        <authorList>
            <person name="Wylensek D."/>
            <person name="Hitch T.C.A."/>
            <person name="Clavel T."/>
        </authorList>
    </citation>
    <scope>NUCLEOTIDE SEQUENCE [LARGE SCALE GENOMIC DNA]</scope>
    <source>
        <strain evidence="2 3">WCA-SAB-591-4A-A</strain>
    </source>
</reference>
<dbReference type="InterPro" id="IPR012912">
    <property type="entry name" value="Plasmid_pRiA4b_Orf3-like"/>
</dbReference>
<gene>
    <name evidence="2" type="ORF">FYJ71_07790</name>
</gene>
<dbReference type="PANTHER" id="PTHR41878">
    <property type="entry name" value="LEXA REPRESSOR-RELATED"/>
    <property type="match status" value="1"/>
</dbReference>
<organism evidence="2 3">
    <name type="scientific">Peptostreptococcus porci</name>
    <dbReference type="NCBI Taxonomy" id="2652282"/>
    <lineage>
        <taxon>Bacteria</taxon>
        <taxon>Bacillati</taxon>
        <taxon>Bacillota</taxon>
        <taxon>Clostridia</taxon>
        <taxon>Peptostreptococcales</taxon>
        <taxon>Peptostreptococcaceae</taxon>
        <taxon>Peptostreptococcus</taxon>
    </lineage>
</organism>
<evidence type="ECO:0000313" key="3">
    <source>
        <dbReference type="Proteomes" id="UP000440713"/>
    </source>
</evidence>
<comment type="caution">
    <text evidence="2">The sequence shown here is derived from an EMBL/GenBank/DDBJ whole genome shotgun (WGS) entry which is preliminary data.</text>
</comment>
<dbReference type="Gene3D" id="3.10.290.30">
    <property type="entry name" value="MM3350-like"/>
    <property type="match status" value="1"/>
</dbReference>
<dbReference type="AlphaFoldDB" id="A0A6N7XID7"/>
<dbReference type="InterPro" id="IPR024047">
    <property type="entry name" value="MM3350-like_sf"/>
</dbReference>
<proteinExistence type="predicted"/>
<dbReference type="EMBL" id="VUNE01000004">
    <property type="protein sequence ID" value="MST62869.1"/>
    <property type="molecule type" value="Genomic_DNA"/>
</dbReference>
<dbReference type="Pfam" id="PF07929">
    <property type="entry name" value="PRiA4_ORF3"/>
    <property type="match status" value="1"/>
</dbReference>
<protein>
    <submittedName>
        <fullName evidence="2">Plasmid pRiA4b ORF-3 family protein</fullName>
    </submittedName>
</protein>
<accession>A0A6N7XID7</accession>
<dbReference type="Proteomes" id="UP000440713">
    <property type="component" value="Unassembled WGS sequence"/>
</dbReference>
<sequence length="277" mass="32795">MMYKNVIKVKLKGISKPPVWREIEIPLRISFFELHLIIQTAFGFEKLFGWEFEIDKDIISSFNPMTSPCFQEHENYLDPVISMADIVLMNDSKVIYRYDYTSNWVFNIEYKGLKECKDFDFKPRILKYKGENLNDHMAGNEELLFTRESGDEIEFDIFSVNDNLSKIFEKNMIVFPEEDDIRSHMEDNEFEEEFLNSFSEFENIGEDGKEIDFSEFDELVEEFKRAAISKENMKKNGSPKNKKDSLKVLDFDEESNKIKDDNVIDFLSLSKDRDKDK</sequence>
<name>A0A6N7XID7_9FIRM</name>